<organism evidence="1 2">
    <name type="scientific">Klebsiella michiganensis</name>
    <dbReference type="NCBI Taxonomy" id="1134687"/>
    <lineage>
        <taxon>Bacteria</taxon>
        <taxon>Pseudomonadati</taxon>
        <taxon>Pseudomonadota</taxon>
        <taxon>Gammaproteobacteria</taxon>
        <taxon>Enterobacterales</taxon>
        <taxon>Enterobacteriaceae</taxon>
        <taxon>Klebsiella/Raoultella group</taxon>
        <taxon>Klebsiella</taxon>
    </lineage>
</organism>
<evidence type="ECO:0000313" key="2">
    <source>
        <dbReference type="Proteomes" id="UP000254863"/>
    </source>
</evidence>
<comment type="caution">
    <text evidence="1">The sequence shown here is derived from an EMBL/GenBank/DDBJ whole genome shotgun (WGS) entry which is preliminary data.</text>
</comment>
<sequence>MVSAHFYHDFRDFNFITADIRYMNFFRAGGCRYCGGRSGFFLLFLRRCSGCCTIGGIENHDQFTGLGFVADGDFDLFNDASLRRRDFHRGFVAFYGDQRLFSFNFVAHFDQNLGDFNFISPDVRYFDFDSHYSFTLLRQTRVNFICIDVEFSDGFRNHFLIDFATFSQFAQRCYHHVGSVNFEVVTQVFTAVRATEAVGTQYAVIIGRYVSTNLLSEQFSYSQ</sequence>
<dbReference type="EMBL" id="UGMS01000001">
    <property type="protein sequence ID" value="STV82431.1"/>
    <property type="molecule type" value="Genomic_DNA"/>
</dbReference>
<accession>A0A7H4N7I3</accession>
<protein>
    <submittedName>
        <fullName evidence="1">Uncharacterized protein</fullName>
    </submittedName>
</protein>
<reference evidence="1 2" key="1">
    <citation type="submission" date="2018-06" db="EMBL/GenBank/DDBJ databases">
        <authorList>
            <consortium name="Pathogen Informatics"/>
            <person name="Doyle S."/>
        </authorList>
    </citation>
    <scope>NUCLEOTIDE SEQUENCE [LARGE SCALE GENOMIC DNA]</scope>
    <source>
        <strain evidence="1 2">NCTC11685</strain>
    </source>
</reference>
<proteinExistence type="predicted"/>
<name>A0A7H4N7I3_9ENTR</name>
<dbReference type="Proteomes" id="UP000254863">
    <property type="component" value="Unassembled WGS sequence"/>
</dbReference>
<evidence type="ECO:0000313" key="1">
    <source>
        <dbReference type="EMBL" id="STV82431.1"/>
    </source>
</evidence>
<gene>
    <name evidence="1" type="ORF">NCTC11685_03027</name>
</gene>
<dbReference type="AlphaFoldDB" id="A0A7H4N7I3"/>